<organism evidence="2 3">
    <name type="scientific">Mycolicibacterium obuense</name>
    <dbReference type="NCBI Taxonomy" id="1807"/>
    <lineage>
        <taxon>Bacteria</taxon>
        <taxon>Bacillati</taxon>
        <taxon>Actinomycetota</taxon>
        <taxon>Actinomycetes</taxon>
        <taxon>Mycobacteriales</taxon>
        <taxon>Mycobacteriaceae</taxon>
        <taxon>Mycolicibacterium</taxon>
    </lineage>
</organism>
<dbReference type="AlphaFoldDB" id="A0A0J6VJ33"/>
<feature type="compositionally biased region" description="Pro residues" evidence="1">
    <location>
        <begin position="24"/>
        <end position="36"/>
    </location>
</feature>
<evidence type="ECO:0000313" key="3">
    <source>
        <dbReference type="Proteomes" id="UP000036313"/>
    </source>
</evidence>
<comment type="caution">
    <text evidence="2">The sequence shown here is derived from an EMBL/GenBank/DDBJ whole genome shotgun (WGS) entry which is preliminary data.</text>
</comment>
<accession>A0A0J6VJ33</accession>
<dbReference type="Proteomes" id="UP000036313">
    <property type="component" value="Unassembled WGS sequence"/>
</dbReference>
<evidence type="ECO:0000313" key="2">
    <source>
        <dbReference type="EMBL" id="KMO69592.1"/>
    </source>
</evidence>
<dbReference type="EMBL" id="JYNU01000057">
    <property type="protein sequence ID" value="KMO69592.1"/>
    <property type="molecule type" value="Genomic_DNA"/>
</dbReference>
<evidence type="ECO:0000256" key="1">
    <source>
        <dbReference type="SAM" id="MobiDB-lite"/>
    </source>
</evidence>
<protein>
    <submittedName>
        <fullName evidence="2">Uncharacterized protein</fullName>
    </submittedName>
</protein>
<gene>
    <name evidence="2" type="ORF">MOBUDSM44075_05018</name>
</gene>
<reference evidence="2 3" key="1">
    <citation type="journal article" date="2015" name="Genome Biol. Evol.">
        <title>Characterization of Three Mycobacterium spp. with Potential Use in Bioremediation by Genome Sequencing and Comparative Genomics.</title>
        <authorList>
            <person name="Das S."/>
            <person name="Pettersson B.M."/>
            <person name="Behra P.R."/>
            <person name="Ramesh M."/>
            <person name="Dasgupta S."/>
            <person name="Bhattacharya A."/>
            <person name="Kirsebom L.A."/>
        </authorList>
    </citation>
    <scope>NUCLEOTIDE SEQUENCE [LARGE SCALE GENOMIC DNA]</scope>
    <source>
        <strain evidence="2 3">DSM 44075</strain>
    </source>
</reference>
<sequence>MTPDPSIENPAEPGSADSDQGVPPANPAYATPPPEGLPDADRD</sequence>
<feature type="region of interest" description="Disordered" evidence="1">
    <location>
        <begin position="1"/>
        <end position="43"/>
    </location>
</feature>
<name>A0A0J6VJ33_9MYCO</name>
<proteinExistence type="predicted"/>